<evidence type="ECO:0000313" key="3">
    <source>
        <dbReference type="Proteomes" id="UP000237481"/>
    </source>
</evidence>
<dbReference type="AlphaFoldDB" id="A0A2S4LBB2"/>
<feature type="region of interest" description="Disordered" evidence="1">
    <location>
        <begin position="57"/>
        <end position="88"/>
    </location>
</feature>
<evidence type="ECO:0000313" key="2">
    <source>
        <dbReference type="EMBL" id="POR39701.1"/>
    </source>
</evidence>
<dbReference type="EMBL" id="PKSG01000011">
    <property type="protein sequence ID" value="POR39701.1"/>
    <property type="molecule type" value="Genomic_DNA"/>
</dbReference>
<reference evidence="2 3" key="1">
    <citation type="submission" date="2018-01" db="EMBL/GenBank/DDBJ databases">
        <title>Harnessing the power of phylogenomics to disentangle the directionality and signatures of interkingdom host jumping in the parasitic fungal genus Tolypocladium.</title>
        <authorList>
            <person name="Quandt C.A."/>
            <person name="Patterson W."/>
            <person name="Spatafora J.W."/>
        </authorList>
    </citation>
    <scope>NUCLEOTIDE SEQUENCE [LARGE SCALE GENOMIC DNA]</scope>
    <source>
        <strain evidence="2 3">NRBC 100945</strain>
    </source>
</reference>
<proteinExistence type="predicted"/>
<accession>A0A2S4LBB2</accession>
<organism evidence="2 3">
    <name type="scientific">Tolypocladium paradoxum</name>
    <dbReference type="NCBI Taxonomy" id="94208"/>
    <lineage>
        <taxon>Eukaryota</taxon>
        <taxon>Fungi</taxon>
        <taxon>Dikarya</taxon>
        <taxon>Ascomycota</taxon>
        <taxon>Pezizomycotina</taxon>
        <taxon>Sordariomycetes</taxon>
        <taxon>Hypocreomycetidae</taxon>
        <taxon>Hypocreales</taxon>
        <taxon>Ophiocordycipitaceae</taxon>
        <taxon>Tolypocladium</taxon>
    </lineage>
</organism>
<sequence length="88" mass="9707">MGAMKDHGGSRCVSSVHIAHSARNRDHGDIHWMVTTMSSVTVSNLSSCLGIILQQQPSHSTSRDVLPETFKSPSAPSSRPGWPRWRIR</sequence>
<dbReference type="Proteomes" id="UP000237481">
    <property type="component" value="Unassembled WGS sequence"/>
</dbReference>
<keyword evidence="3" id="KW-1185">Reference proteome</keyword>
<gene>
    <name evidence="2" type="ORF">TPAR_00110</name>
</gene>
<protein>
    <submittedName>
        <fullName evidence="2">Uncharacterized protein</fullName>
    </submittedName>
</protein>
<comment type="caution">
    <text evidence="2">The sequence shown here is derived from an EMBL/GenBank/DDBJ whole genome shotgun (WGS) entry which is preliminary data.</text>
</comment>
<name>A0A2S4LBB2_9HYPO</name>
<evidence type="ECO:0000256" key="1">
    <source>
        <dbReference type="SAM" id="MobiDB-lite"/>
    </source>
</evidence>